<gene>
    <name evidence="2" type="ORF">CONPUDRAFT_106355</name>
</gene>
<dbReference type="InterPro" id="IPR014500">
    <property type="entry name" value="UCP019307_cupin"/>
</dbReference>
<reference evidence="3" key="1">
    <citation type="journal article" date="2012" name="Science">
        <title>The Paleozoic origin of enzymatic lignin decomposition reconstructed from 31 fungal genomes.</title>
        <authorList>
            <person name="Floudas D."/>
            <person name="Binder M."/>
            <person name="Riley R."/>
            <person name="Barry K."/>
            <person name="Blanchette R.A."/>
            <person name="Henrissat B."/>
            <person name="Martinez A.T."/>
            <person name="Otillar R."/>
            <person name="Spatafora J.W."/>
            <person name="Yadav J.S."/>
            <person name="Aerts A."/>
            <person name="Benoit I."/>
            <person name="Boyd A."/>
            <person name="Carlson A."/>
            <person name="Copeland A."/>
            <person name="Coutinho P.M."/>
            <person name="de Vries R.P."/>
            <person name="Ferreira P."/>
            <person name="Findley K."/>
            <person name="Foster B."/>
            <person name="Gaskell J."/>
            <person name="Glotzer D."/>
            <person name="Gorecki P."/>
            <person name="Heitman J."/>
            <person name="Hesse C."/>
            <person name="Hori C."/>
            <person name="Igarashi K."/>
            <person name="Jurgens J.A."/>
            <person name="Kallen N."/>
            <person name="Kersten P."/>
            <person name="Kohler A."/>
            <person name="Kuees U."/>
            <person name="Kumar T.K.A."/>
            <person name="Kuo A."/>
            <person name="LaButti K."/>
            <person name="Larrondo L.F."/>
            <person name="Lindquist E."/>
            <person name="Ling A."/>
            <person name="Lombard V."/>
            <person name="Lucas S."/>
            <person name="Lundell T."/>
            <person name="Martin R."/>
            <person name="McLaughlin D.J."/>
            <person name="Morgenstern I."/>
            <person name="Morin E."/>
            <person name="Murat C."/>
            <person name="Nagy L.G."/>
            <person name="Nolan M."/>
            <person name="Ohm R.A."/>
            <person name="Patyshakuliyeva A."/>
            <person name="Rokas A."/>
            <person name="Ruiz-Duenas F.J."/>
            <person name="Sabat G."/>
            <person name="Salamov A."/>
            <person name="Samejima M."/>
            <person name="Schmutz J."/>
            <person name="Slot J.C."/>
            <person name="St John F."/>
            <person name="Stenlid J."/>
            <person name="Sun H."/>
            <person name="Sun S."/>
            <person name="Syed K."/>
            <person name="Tsang A."/>
            <person name="Wiebenga A."/>
            <person name="Young D."/>
            <person name="Pisabarro A."/>
            <person name="Eastwood D.C."/>
            <person name="Martin F."/>
            <person name="Cullen D."/>
            <person name="Grigoriev I.V."/>
            <person name="Hibbett D.S."/>
        </authorList>
    </citation>
    <scope>NUCLEOTIDE SEQUENCE [LARGE SCALE GENOMIC DNA]</scope>
    <source>
        <strain evidence="3">RWD-64-598 SS2</strain>
    </source>
</reference>
<dbReference type="KEGG" id="cput:CONPUDRAFT_106355"/>
<evidence type="ECO:0000313" key="3">
    <source>
        <dbReference type="Proteomes" id="UP000053558"/>
    </source>
</evidence>
<dbReference type="InterPro" id="IPR047121">
    <property type="entry name" value="YjiB-like"/>
</dbReference>
<feature type="domain" description="Cupin type-2" evidence="1">
    <location>
        <begin position="71"/>
        <end position="122"/>
    </location>
</feature>
<keyword evidence="3" id="KW-1185">Reference proteome</keyword>
<dbReference type="GeneID" id="19198587"/>
<accession>A0A5M3MKU3</accession>
<dbReference type="PIRSF" id="PIRSF019307">
    <property type="entry name" value="UCP019307"/>
    <property type="match status" value="1"/>
</dbReference>
<dbReference type="OrthoDB" id="2446447at2759"/>
<dbReference type="Proteomes" id="UP000053558">
    <property type="component" value="Unassembled WGS sequence"/>
</dbReference>
<dbReference type="AlphaFoldDB" id="A0A5M3MKU3"/>
<dbReference type="CDD" id="cd02219">
    <property type="entry name" value="cupin_YjlB-like"/>
    <property type="match status" value="1"/>
</dbReference>
<dbReference type="InterPro" id="IPR014710">
    <property type="entry name" value="RmlC-like_jellyroll"/>
</dbReference>
<sequence>MASTLTPLSALNVTRVLIPRHNLIPNTSIQHRPLMIYHGCFPESTMASAIESHLKSVGVVVPHWRYTMYSISHFHSTSHEVLCIASGRAKLCLGGEDNPKRLEPEVKKGDVIIMPAGVSHRLLEDLSGDFLMIGSYPKGFNWDMCYGREGEEHKVENIKNLEWFTRDPIYGDKGPALEE</sequence>
<dbReference type="PANTHER" id="PTHR36448">
    <property type="entry name" value="BLR7373 PROTEIN"/>
    <property type="match status" value="1"/>
</dbReference>
<dbReference type="Pfam" id="PF07883">
    <property type="entry name" value="Cupin_2"/>
    <property type="match status" value="1"/>
</dbReference>
<dbReference type="EMBL" id="JH711580">
    <property type="protein sequence ID" value="EIW79686.1"/>
    <property type="molecule type" value="Genomic_DNA"/>
</dbReference>
<dbReference type="InterPro" id="IPR011051">
    <property type="entry name" value="RmlC_Cupin_sf"/>
</dbReference>
<dbReference type="OMA" id="GIFDYHH"/>
<name>A0A5M3MKU3_CONPW</name>
<dbReference type="RefSeq" id="XP_007770058.1">
    <property type="nucleotide sequence ID" value="XM_007771868.1"/>
</dbReference>
<organism evidence="2 3">
    <name type="scientific">Coniophora puteana (strain RWD-64-598)</name>
    <name type="common">Brown rot fungus</name>
    <dbReference type="NCBI Taxonomy" id="741705"/>
    <lineage>
        <taxon>Eukaryota</taxon>
        <taxon>Fungi</taxon>
        <taxon>Dikarya</taxon>
        <taxon>Basidiomycota</taxon>
        <taxon>Agaricomycotina</taxon>
        <taxon>Agaricomycetes</taxon>
        <taxon>Agaricomycetidae</taxon>
        <taxon>Boletales</taxon>
        <taxon>Coniophorineae</taxon>
        <taxon>Coniophoraceae</taxon>
        <taxon>Coniophora</taxon>
    </lineage>
</organism>
<protein>
    <recommendedName>
        <fullName evidence="1">Cupin type-2 domain-containing protein</fullName>
    </recommendedName>
</protein>
<dbReference type="PANTHER" id="PTHR36448:SF3">
    <property type="entry name" value="CUPIN TYPE-2 DOMAIN-CONTAINING PROTEIN"/>
    <property type="match status" value="1"/>
</dbReference>
<dbReference type="InterPro" id="IPR013096">
    <property type="entry name" value="Cupin_2"/>
</dbReference>
<proteinExistence type="predicted"/>
<comment type="caution">
    <text evidence="2">The sequence shown here is derived from an EMBL/GenBank/DDBJ whole genome shotgun (WGS) entry which is preliminary data.</text>
</comment>
<dbReference type="Gene3D" id="2.60.120.10">
    <property type="entry name" value="Jelly Rolls"/>
    <property type="match status" value="1"/>
</dbReference>
<dbReference type="SUPFAM" id="SSF51182">
    <property type="entry name" value="RmlC-like cupins"/>
    <property type="match status" value="1"/>
</dbReference>
<evidence type="ECO:0000313" key="2">
    <source>
        <dbReference type="EMBL" id="EIW79686.1"/>
    </source>
</evidence>
<evidence type="ECO:0000259" key="1">
    <source>
        <dbReference type="Pfam" id="PF07883"/>
    </source>
</evidence>